<accession>A0A848LT19</accession>
<dbReference type="GO" id="GO:0000160">
    <property type="term" value="P:phosphorelay signal transduction system"/>
    <property type="evidence" value="ECO:0007669"/>
    <property type="project" value="InterPro"/>
</dbReference>
<dbReference type="NCBIfam" id="TIGR00277">
    <property type="entry name" value="HDIG"/>
    <property type="match status" value="1"/>
</dbReference>
<feature type="region of interest" description="Disordered" evidence="2">
    <location>
        <begin position="347"/>
        <end position="371"/>
    </location>
</feature>
<dbReference type="Proteomes" id="UP000518300">
    <property type="component" value="Unassembled WGS sequence"/>
</dbReference>
<evidence type="ECO:0000313" key="6">
    <source>
        <dbReference type="Proteomes" id="UP000518300"/>
    </source>
</evidence>
<dbReference type="SUPFAM" id="SSF109604">
    <property type="entry name" value="HD-domain/PDEase-like"/>
    <property type="match status" value="1"/>
</dbReference>
<feature type="domain" description="Response regulatory" evidence="3">
    <location>
        <begin position="3"/>
        <end position="115"/>
    </location>
</feature>
<dbReference type="InterPro" id="IPR006675">
    <property type="entry name" value="HDIG_dom"/>
</dbReference>
<organism evidence="5 6">
    <name type="scientific">Pyxidicoccus fallax</name>
    <dbReference type="NCBI Taxonomy" id="394095"/>
    <lineage>
        <taxon>Bacteria</taxon>
        <taxon>Pseudomonadati</taxon>
        <taxon>Myxococcota</taxon>
        <taxon>Myxococcia</taxon>
        <taxon>Myxococcales</taxon>
        <taxon>Cystobacterineae</taxon>
        <taxon>Myxococcaceae</taxon>
        <taxon>Pyxidicoccus</taxon>
    </lineage>
</organism>
<dbReference type="PROSITE" id="PS50110">
    <property type="entry name" value="RESPONSE_REGULATORY"/>
    <property type="match status" value="1"/>
</dbReference>
<dbReference type="PROSITE" id="PS51832">
    <property type="entry name" value="HD_GYP"/>
    <property type="match status" value="1"/>
</dbReference>
<keyword evidence="1" id="KW-0597">Phosphoprotein</keyword>
<name>A0A848LT19_9BACT</name>
<dbReference type="Gene3D" id="1.10.3210.10">
    <property type="entry name" value="Hypothetical protein af1432"/>
    <property type="match status" value="1"/>
</dbReference>
<dbReference type="AlphaFoldDB" id="A0A848LT19"/>
<evidence type="ECO:0000313" key="5">
    <source>
        <dbReference type="EMBL" id="NMO20544.1"/>
    </source>
</evidence>
<evidence type="ECO:0000256" key="1">
    <source>
        <dbReference type="PROSITE-ProRule" id="PRU00169"/>
    </source>
</evidence>
<dbReference type="InterPro" id="IPR003607">
    <property type="entry name" value="HD/PDEase_dom"/>
</dbReference>
<gene>
    <name evidence="5" type="ORF">HG543_37630</name>
</gene>
<dbReference type="Pfam" id="PF13487">
    <property type="entry name" value="HD_5"/>
    <property type="match status" value="1"/>
</dbReference>
<evidence type="ECO:0000259" key="3">
    <source>
        <dbReference type="PROSITE" id="PS50110"/>
    </source>
</evidence>
<dbReference type="RefSeq" id="WP_169349758.1">
    <property type="nucleotide sequence ID" value="NZ_JABBJJ010000251.1"/>
</dbReference>
<proteinExistence type="predicted"/>
<dbReference type="PANTHER" id="PTHR45228">
    <property type="entry name" value="CYCLIC DI-GMP PHOSPHODIESTERASE TM_0186-RELATED"/>
    <property type="match status" value="1"/>
</dbReference>
<dbReference type="EMBL" id="JABBJJ010000251">
    <property type="protein sequence ID" value="NMO20544.1"/>
    <property type="molecule type" value="Genomic_DNA"/>
</dbReference>
<dbReference type="InterPro" id="IPR001789">
    <property type="entry name" value="Sig_transdc_resp-reg_receiver"/>
</dbReference>
<dbReference type="Pfam" id="PF00072">
    <property type="entry name" value="Response_reg"/>
    <property type="match status" value="1"/>
</dbReference>
<feature type="domain" description="HD-GYP" evidence="4">
    <location>
        <begin position="149"/>
        <end position="344"/>
    </location>
</feature>
<keyword evidence="6" id="KW-1185">Reference proteome</keyword>
<evidence type="ECO:0000259" key="4">
    <source>
        <dbReference type="PROSITE" id="PS51832"/>
    </source>
</evidence>
<dbReference type="InterPro" id="IPR011006">
    <property type="entry name" value="CheY-like_superfamily"/>
</dbReference>
<dbReference type="InterPro" id="IPR052020">
    <property type="entry name" value="Cyclic_di-GMP/3'3'-cGAMP_PDE"/>
</dbReference>
<reference evidence="5 6" key="1">
    <citation type="submission" date="2020-04" db="EMBL/GenBank/DDBJ databases">
        <title>Draft genome of Pyxidicoccus fallax type strain.</title>
        <authorList>
            <person name="Whitworth D.E."/>
        </authorList>
    </citation>
    <scope>NUCLEOTIDE SEQUENCE [LARGE SCALE GENOMIC DNA]</scope>
    <source>
        <strain evidence="5 6">DSM 14698</strain>
    </source>
</reference>
<dbReference type="Gene3D" id="3.40.50.2300">
    <property type="match status" value="1"/>
</dbReference>
<dbReference type="PANTHER" id="PTHR45228:SF5">
    <property type="entry name" value="CYCLIC DI-GMP PHOSPHODIESTERASE VC_1348-RELATED"/>
    <property type="match status" value="1"/>
</dbReference>
<dbReference type="InterPro" id="IPR037522">
    <property type="entry name" value="HD_GYP_dom"/>
</dbReference>
<evidence type="ECO:0000256" key="2">
    <source>
        <dbReference type="SAM" id="MobiDB-lite"/>
    </source>
</evidence>
<dbReference type="CDD" id="cd00077">
    <property type="entry name" value="HDc"/>
    <property type="match status" value="1"/>
</dbReference>
<dbReference type="SMART" id="SM00471">
    <property type="entry name" value="HDc"/>
    <property type="match status" value="1"/>
</dbReference>
<dbReference type="SMART" id="SM00448">
    <property type="entry name" value="REC"/>
    <property type="match status" value="1"/>
</dbReference>
<feature type="modified residue" description="4-aspartylphosphate" evidence="1">
    <location>
        <position position="49"/>
    </location>
</feature>
<dbReference type="SUPFAM" id="SSF52172">
    <property type="entry name" value="CheY-like"/>
    <property type="match status" value="1"/>
</dbReference>
<protein>
    <submittedName>
        <fullName evidence="5">HD domain-containing protein</fullName>
    </submittedName>
</protein>
<sequence length="371" mass="41560">MDRILVVDDDVLILAALSRILQAEGYEVVTHSDPALAAREVGFHVVLTDFMMPYLNGIELLGALRERNPKAVRLMLTAAADFRTASEAVNRGEVFRLLGKPWSLSELTSSVRQAFEHYRLVDANERLTREVAEKNAELVAINRDLERRVVERTAGLLDGLISALDYRDTETQWHSRRVSLYSRRLAQEVGLTGAALDVVEQGALLHDIGKIGVRDSILLKPGPLTPDEWVEMRKHPEFGYRMLAKMPYLHEAALIVLQHQERWDGKGYPQNLAGEDIVIGARIFCIADTVDAITSDRPYRKGRPMSVARDEIRRCAGTQFDPALADAFLSIPETEWQRIRQEVEAMEEAESARWHGHPLGPPASLARASGA</sequence>
<comment type="caution">
    <text evidence="5">The sequence shown here is derived from an EMBL/GenBank/DDBJ whole genome shotgun (WGS) entry which is preliminary data.</text>
</comment>